<keyword evidence="1" id="KW-0472">Membrane</keyword>
<feature type="transmembrane region" description="Helical" evidence="1">
    <location>
        <begin position="138"/>
        <end position="156"/>
    </location>
</feature>
<dbReference type="Pfam" id="PF01569">
    <property type="entry name" value="PAP2"/>
    <property type="match status" value="1"/>
</dbReference>
<feature type="transmembrane region" description="Helical" evidence="1">
    <location>
        <begin position="161"/>
        <end position="179"/>
    </location>
</feature>
<evidence type="ECO:0000313" key="4">
    <source>
        <dbReference type="Proteomes" id="UP000187417"/>
    </source>
</evidence>
<protein>
    <recommendedName>
        <fullName evidence="2">Phosphatidic acid phosphatase type 2/haloperoxidase domain-containing protein</fullName>
    </recommendedName>
</protein>
<dbReference type="STRING" id="28117.BHV66_06990"/>
<dbReference type="Proteomes" id="UP000187417">
    <property type="component" value="Unassembled WGS sequence"/>
</dbReference>
<dbReference type="AlphaFoldDB" id="A0A1Q6F686"/>
<feature type="domain" description="Phosphatidic acid phosphatase type 2/haloperoxidase" evidence="2">
    <location>
        <begin position="54"/>
        <end position="202"/>
    </location>
</feature>
<dbReference type="Gene3D" id="1.20.144.10">
    <property type="entry name" value="Phosphatidic acid phosphatase type 2/haloperoxidase"/>
    <property type="match status" value="1"/>
</dbReference>
<gene>
    <name evidence="3" type="ORF">BHV66_06990</name>
</gene>
<reference evidence="3 4" key="1">
    <citation type="journal article" date="2016" name="Nat. Biotechnol.">
        <title>Measurement of bacterial replication rates in microbial communities.</title>
        <authorList>
            <person name="Brown C.T."/>
            <person name="Olm M.R."/>
            <person name="Thomas B.C."/>
            <person name="Banfield J.F."/>
        </authorList>
    </citation>
    <scope>NUCLEOTIDE SEQUENCE [LARGE SCALE GENOMIC DNA]</scope>
    <source>
        <strain evidence="3">CAG:67_53_122</strain>
    </source>
</reference>
<dbReference type="GeneID" id="73803676"/>
<feature type="transmembrane region" description="Helical" evidence="1">
    <location>
        <begin position="185"/>
        <end position="205"/>
    </location>
</feature>
<dbReference type="EMBL" id="MNQH01000030">
    <property type="protein sequence ID" value="OKY94182.1"/>
    <property type="molecule type" value="Genomic_DNA"/>
</dbReference>
<feature type="transmembrane region" description="Helical" evidence="1">
    <location>
        <begin position="23"/>
        <end position="45"/>
    </location>
</feature>
<evidence type="ECO:0000259" key="2">
    <source>
        <dbReference type="SMART" id="SM00014"/>
    </source>
</evidence>
<evidence type="ECO:0000313" key="3">
    <source>
        <dbReference type="EMBL" id="OKY94182.1"/>
    </source>
</evidence>
<proteinExistence type="predicted"/>
<evidence type="ECO:0000256" key="1">
    <source>
        <dbReference type="SAM" id="Phobius"/>
    </source>
</evidence>
<sequence length="225" mass="24885">MHSCDESLFLALNFDGGPCLDRIMTLISGMAIWIPFYLLILWLVCRRYGWRNTLLFLAALALALVLSDMLCGIFKHSGPLKHLWADFPPRWRPMFSPALEGLDIPADSLFAWRHAGLPTPNSLVHVPAGAVAGKYGTVSSHAATIAAVVVMSAAVIRRRWFTWLGIAAALLICYSRIYLAKHFPVDLLLGTGVGILTGLFMLWLYKKSGRGFFKPLDPSGKQQAE</sequence>
<feature type="transmembrane region" description="Helical" evidence="1">
    <location>
        <begin position="54"/>
        <end position="75"/>
    </location>
</feature>
<dbReference type="InterPro" id="IPR036938">
    <property type="entry name" value="PAP2/HPO_sf"/>
</dbReference>
<name>A0A1Q6F686_9BACT</name>
<comment type="caution">
    <text evidence="3">The sequence shown here is derived from an EMBL/GenBank/DDBJ whole genome shotgun (WGS) entry which is preliminary data.</text>
</comment>
<accession>A0A1Q6F686</accession>
<organism evidence="3 4">
    <name type="scientific">Alistipes putredinis</name>
    <dbReference type="NCBI Taxonomy" id="28117"/>
    <lineage>
        <taxon>Bacteria</taxon>
        <taxon>Pseudomonadati</taxon>
        <taxon>Bacteroidota</taxon>
        <taxon>Bacteroidia</taxon>
        <taxon>Bacteroidales</taxon>
        <taxon>Rikenellaceae</taxon>
        <taxon>Alistipes</taxon>
    </lineage>
</organism>
<dbReference type="RefSeq" id="WP_004329502.1">
    <property type="nucleotide sequence ID" value="NZ_BAAFKT010000031.1"/>
</dbReference>
<keyword evidence="1" id="KW-0812">Transmembrane</keyword>
<keyword evidence="1" id="KW-1133">Transmembrane helix</keyword>
<dbReference type="InterPro" id="IPR000326">
    <property type="entry name" value="PAP2/HPO"/>
</dbReference>
<dbReference type="SMART" id="SM00014">
    <property type="entry name" value="acidPPc"/>
    <property type="match status" value="1"/>
</dbReference>
<dbReference type="SUPFAM" id="SSF48317">
    <property type="entry name" value="Acid phosphatase/Vanadium-dependent haloperoxidase"/>
    <property type="match status" value="1"/>
</dbReference>